<dbReference type="AlphaFoldDB" id="M3AWJ6"/>
<dbReference type="PANTHER" id="PTHR46128:SF329">
    <property type="entry name" value="MITOCHONDRIAL GROUP I INTRON SPLICING FACTOR DMR1"/>
    <property type="match status" value="1"/>
</dbReference>
<organism evidence="3 4">
    <name type="scientific">Sphaerulina musiva (strain SO2202)</name>
    <name type="common">Poplar stem canker fungus</name>
    <name type="synonym">Septoria musiva</name>
    <dbReference type="NCBI Taxonomy" id="692275"/>
    <lineage>
        <taxon>Eukaryota</taxon>
        <taxon>Fungi</taxon>
        <taxon>Dikarya</taxon>
        <taxon>Ascomycota</taxon>
        <taxon>Pezizomycotina</taxon>
        <taxon>Dothideomycetes</taxon>
        <taxon>Dothideomycetidae</taxon>
        <taxon>Mycosphaerellales</taxon>
        <taxon>Mycosphaerellaceae</taxon>
        <taxon>Sphaerulina</taxon>
    </lineage>
</organism>
<dbReference type="eggNOG" id="ENOG502QSY4">
    <property type="taxonomic scope" value="Eukaryota"/>
</dbReference>
<protein>
    <recommendedName>
        <fullName evidence="5">Pentacotripeptide-repeat region of PRORP domain-containing protein</fullName>
    </recommendedName>
</protein>
<dbReference type="OrthoDB" id="185373at2759"/>
<proteinExistence type="inferred from homology"/>
<feature type="repeat" description="PPR" evidence="2">
    <location>
        <begin position="93"/>
        <end position="127"/>
    </location>
</feature>
<accession>M3AWJ6</accession>
<dbReference type="PROSITE" id="PS51375">
    <property type="entry name" value="PPR"/>
    <property type="match status" value="1"/>
</dbReference>
<comment type="similarity">
    <text evidence="1">Belongs to the PPR family. P subfamily.</text>
</comment>
<gene>
    <name evidence="3" type="ORF">SEPMUDRAFT_142610</name>
</gene>
<dbReference type="InterPro" id="IPR011990">
    <property type="entry name" value="TPR-like_helical_dom_sf"/>
</dbReference>
<dbReference type="InterPro" id="IPR050872">
    <property type="entry name" value="PPR_P_subfamily"/>
</dbReference>
<reference evidence="3 4" key="1">
    <citation type="journal article" date="2012" name="PLoS Pathog.">
        <title>Diverse lifestyles and strategies of plant pathogenesis encoded in the genomes of eighteen Dothideomycetes fungi.</title>
        <authorList>
            <person name="Ohm R.A."/>
            <person name="Feau N."/>
            <person name="Henrissat B."/>
            <person name="Schoch C.L."/>
            <person name="Horwitz B.A."/>
            <person name="Barry K.W."/>
            <person name="Condon B.J."/>
            <person name="Copeland A.C."/>
            <person name="Dhillon B."/>
            <person name="Glaser F."/>
            <person name="Hesse C.N."/>
            <person name="Kosti I."/>
            <person name="LaButti K."/>
            <person name="Lindquist E.A."/>
            <person name="Lucas S."/>
            <person name="Salamov A.A."/>
            <person name="Bradshaw R.E."/>
            <person name="Ciuffetti L."/>
            <person name="Hamelin R.C."/>
            <person name="Kema G.H.J."/>
            <person name="Lawrence C."/>
            <person name="Scott J.A."/>
            <person name="Spatafora J.W."/>
            <person name="Turgeon B.G."/>
            <person name="de Wit P.J.G.M."/>
            <person name="Zhong S."/>
            <person name="Goodwin S.B."/>
            <person name="Grigoriev I.V."/>
        </authorList>
    </citation>
    <scope>NUCLEOTIDE SEQUENCE [LARGE SCALE GENOMIC DNA]</scope>
    <source>
        <strain evidence="3 4">SO2202</strain>
    </source>
</reference>
<dbReference type="NCBIfam" id="TIGR00756">
    <property type="entry name" value="PPR"/>
    <property type="match status" value="1"/>
</dbReference>
<dbReference type="Pfam" id="PF13041">
    <property type="entry name" value="PPR_2"/>
    <property type="match status" value="1"/>
</dbReference>
<keyword evidence="4" id="KW-1185">Reference proteome</keyword>
<evidence type="ECO:0000256" key="2">
    <source>
        <dbReference type="PROSITE-ProRule" id="PRU00708"/>
    </source>
</evidence>
<name>M3AWJ6_SPHMS</name>
<sequence>MLECRACVGRAIRTPPFDAPSGLAPIEKPTPVSHSPKLRGGAIAIANEKAVRQQLGKLKDPIKLAQHVEYALRCGHPDSALDLCRRASRNMSCTVAWNHILAWHMEKHQVSKAMDIYNEMKKRGQFPDSYTYMRLLTGFTENKGHTAKAVSIYYSMSSPTSRVKTSIMHTNAALRLCALTKDMDALWGIASKLPERGPNAPDAVTYTTILQAIRHSSMGDEADPAMMWKLRQDAVNEGRRIWQEIIAKWRAGKLVIDEKLVAAMANLLLISRRMADWDDVLNLVLQTTRIERLVAPLGDAKRQTGHVRVDGQLDPKPHSAVEEDHEGFMPTPSARAFMPVTPIARTGHQLGSSSLAWVCPGNSILSVLIRACSMMQSAEAANRYWDILTSEPYNVAPDTANFHTLLRLLRVNRSAQRAAHVLYRMHNEAGVPPTASTYQMAMSVCARDHKNPNIVNVATTIIDDMGRHLENLDMNTLEMYLSIALTTNNGPSIGRALNRILAFNQVRLRQAKNLYQAMIGSVDTLLSRNLVVGPQAEEYWQQKRRKLDGLLSISKFKLTDKRR</sequence>
<evidence type="ECO:0000256" key="1">
    <source>
        <dbReference type="ARBA" id="ARBA00007626"/>
    </source>
</evidence>
<dbReference type="InterPro" id="IPR002885">
    <property type="entry name" value="PPR_rpt"/>
</dbReference>
<dbReference type="PANTHER" id="PTHR46128">
    <property type="entry name" value="MITOCHONDRIAL GROUP I INTRON SPLICING FACTOR CCM1"/>
    <property type="match status" value="1"/>
</dbReference>
<evidence type="ECO:0000313" key="4">
    <source>
        <dbReference type="Proteomes" id="UP000016931"/>
    </source>
</evidence>
<dbReference type="STRING" id="692275.M3AWJ6"/>
<dbReference type="Pfam" id="PF13812">
    <property type="entry name" value="PPR_3"/>
    <property type="match status" value="1"/>
</dbReference>
<dbReference type="Proteomes" id="UP000016931">
    <property type="component" value="Unassembled WGS sequence"/>
</dbReference>
<dbReference type="GeneID" id="27900145"/>
<evidence type="ECO:0008006" key="5">
    <source>
        <dbReference type="Google" id="ProtNLM"/>
    </source>
</evidence>
<dbReference type="EMBL" id="KB456266">
    <property type="protein sequence ID" value="EMF11120.1"/>
    <property type="molecule type" value="Genomic_DNA"/>
</dbReference>
<dbReference type="RefSeq" id="XP_016759241.1">
    <property type="nucleotide sequence ID" value="XM_016903008.1"/>
</dbReference>
<dbReference type="OMA" id="CVRDNIN"/>
<evidence type="ECO:0000313" key="3">
    <source>
        <dbReference type="EMBL" id="EMF11120.1"/>
    </source>
</evidence>
<dbReference type="Gene3D" id="1.25.40.10">
    <property type="entry name" value="Tetratricopeptide repeat domain"/>
    <property type="match status" value="2"/>
</dbReference>
<dbReference type="HOGENOM" id="CLU_014304_3_0_1"/>